<evidence type="ECO:0000313" key="2">
    <source>
        <dbReference type="Proteomes" id="UP000642571"/>
    </source>
</evidence>
<reference evidence="2" key="1">
    <citation type="journal article" date="2019" name="Int. J. Syst. Evol. Microbiol.">
        <title>The Global Catalogue of Microorganisms (GCM) 10K type strain sequencing project: providing services to taxonomists for standard genome sequencing and annotation.</title>
        <authorList>
            <consortium name="The Broad Institute Genomics Platform"/>
            <consortium name="The Broad Institute Genome Sequencing Center for Infectious Disease"/>
            <person name="Wu L."/>
            <person name="Ma J."/>
        </authorList>
    </citation>
    <scope>NUCLEOTIDE SEQUENCE [LARGE SCALE GENOMIC DNA]</scope>
    <source>
        <strain evidence="2">CGMCC 1.15353</strain>
    </source>
</reference>
<accession>A0ABQ1Q358</accession>
<comment type="caution">
    <text evidence="1">The sequence shown here is derived from an EMBL/GenBank/DDBJ whole genome shotgun (WGS) entry which is preliminary data.</text>
</comment>
<evidence type="ECO:0000313" key="1">
    <source>
        <dbReference type="EMBL" id="GGD10699.1"/>
    </source>
</evidence>
<organism evidence="1 2">
    <name type="scientific">Pontibacillus salipaludis</name>
    <dbReference type="NCBI Taxonomy" id="1697394"/>
    <lineage>
        <taxon>Bacteria</taxon>
        <taxon>Bacillati</taxon>
        <taxon>Bacillota</taxon>
        <taxon>Bacilli</taxon>
        <taxon>Bacillales</taxon>
        <taxon>Bacillaceae</taxon>
        <taxon>Pontibacillus</taxon>
    </lineage>
</organism>
<gene>
    <name evidence="1" type="ORF">GCM10011389_17890</name>
</gene>
<dbReference type="Proteomes" id="UP000642571">
    <property type="component" value="Unassembled WGS sequence"/>
</dbReference>
<dbReference type="EMBL" id="BMIN01000006">
    <property type="protein sequence ID" value="GGD10699.1"/>
    <property type="molecule type" value="Genomic_DNA"/>
</dbReference>
<keyword evidence="2" id="KW-1185">Reference proteome</keyword>
<name>A0ABQ1Q358_9BACI</name>
<protein>
    <submittedName>
        <fullName evidence="1">Uncharacterized protein</fullName>
    </submittedName>
</protein>
<sequence length="62" mass="7604">MKGCIRLPYKNKFPHNFAFLSHFEEKRRLIFKKIRKEIYTFDILAITQMCYNPKGSFKRKCE</sequence>
<proteinExistence type="predicted"/>